<dbReference type="Pfam" id="PF07030">
    <property type="entry name" value="Phage_Mu_Gp36"/>
    <property type="match status" value="1"/>
</dbReference>
<organism evidence="1 2">
    <name type="scientific">Pseudothauera rhizosphaerae</name>
    <dbReference type="NCBI Taxonomy" id="2565932"/>
    <lineage>
        <taxon>Bacteria</taxon>
        <taxon>Pseudomonadati</taxon>
        <taxon>Pseudomonadota</taxon>
        <taxon>Betaproteobacteria</taxon>
        <taxon>Rhodocyclales</taxon>
        <taxon>Zoogloeaceae</taxon>
        <taxon>Pseudothauera</taxon>
    </lineage>
</organism>
<dbReference type="InterPro" id="IPR009752">
    <property type="entry name" value="Phage_Mu_GpJ"/>
</dbReference>
<proteinExistence type="predicted"/>
<gene>
    <name evidence="1" type="ORF">E6O51_11805</name>
</gene>
<dbReference type="Proteomes" id="UP000307956">
    <property type="component" value="Unassembled WGS sequence"/>
</dbReference>
<sequence length="140" mass="15218">MAYVTFADMIRRFGTTELEQRAPGAELGVIDVERVQGAIGEAVAEIDGYVGTRYPLPLTPVPALLGRLAGDIARYRLYDDASSEEVRKRYEDAVRLLRGIADGQVSLGERPGTPTTPHLAQVVQQPGNALFKRRPGGGLR</sequence>
<name>A0A4S4AMZ1_9RHOO</name>
<dbReference type="EMBL" id="SSOD01000008">
    <property type="protein sequence ID" value="THF60908.1"/>
    <property type="molecule type" value="Genomic_DNA"/>
</dbReference>
<dbReference type="OrthoDB" id="9812088at2"/>
<dbReference type="RefSeq" id="WP_136385182.1">
    <property type="nucleotide sequence ID" value="NZ_SSOD01000008.1"/>
</dbReference>
<evidence type="ECO:0000313" key="1">
    <source>
        <dbReference type="EMBL" id="THF60908.1"/>
    </source>
</evidence>
<accession>A0A4S4AMZ1</accession>
<evidence type="ECO:0000313" key="2">
    <source>
        <dbReference type="Proteomes" id="UP000307956"/>
    </source>
</evidence>
<reference evidence="1 2" key="1">
    <citation type="submission" date="2019-04" db="EMBL/GenBank/DDBJ databases">
        <title>Azoarcus rhizosphaerae sp. nov. isolated from rhizosphere of Ficus religiosa.</title>
        <authorList>
            <person name="Lin S.-Y."/>
            <person name="Hameed A."/>
            <person name="Hsu Y.-H."/>
            <person name="Young C.-C."/>
        </authorList>
    </citation>
    <scope>NUCLEOTIDE SEQUENCE [LARGE SCALE GENOMIC DNA]</scope>
    <source>
        <strain evidence="1 2">CC-YHH848</strain>
    </source>
</reference>
<comment type="caution">
    <text evidence="1">The sequence shown here is derived from an EMBL/GenBank/DDBJ whole genome shotgun (WGS) entry which is preliminary data.</text>
</comment>
<dbReference type="AlphaFoldDB" id="A0A4S4AMZ1"/>
<keyword evidence="2" id="KW-1185">Reference proteome</keyword>
<protein>
    <submittedName>
        <fullName evidence="1">DUF1320 domain-containing protein</fullName>
    </submittedName>
</protein>